<dbReference type="AlphaFoldDB" id="A0AA36D0F8"/>
<evidence type="ECO:0000313" key="3">
    <source>
        <dbReference type="Proteomes" id="UP001177023"/>
    </source>
</evidence>
<gene>
    <name evidence="2" type="ORF">MSPICULIGERA_LOCUS16984</name>
</gene>
<sequence length="78" mass="9210">MSAHRDLPKRDFMMVKPPRTEADFHREYDSNIGLGTAFVLILFFVAITIKSCVKWMIRKVQMHNFKKARLKDVKTELL</sequence>
<protein>
    <submittedName>
        <fullName evidence="2">Uncharacterized protein</fullName>
    </submittedName>
</protein>
<proteinExistence type="predicted"/>
<feature type="non-terminal residue" evidence="2">
    <location>
        <position position="1"/>
    </location>
</feature>
<reference evidence="2" key="1">
    <citation type="submission" date="2023-06" db="EMBL/GenBank/DDBJ databases">
        <authorList>
            <person name="Delattre M."/>
        </authorList>
    </citation>
    <scope>NUCLEOTIDE SEQUENCE</scope>
    <source>
        <strain evidence="2">AF72</strain>
    </source>
</reference>
<keyword evidence="1" id="KW-0812">Transmembrane</keyword>
<feature type="transmembrane region" description="Helical" evidence="1">
    <location>
        <begin position="32"/>
        <end position="53"/>
    </location>
</feature>
<keyword evidence="1" id="KW-1133">Transmembrane helix</keyword>
<accession>A0AA36D0F8</accession>
<evidence type="ECO:0000313" key="2">
    <source>
        <dbReference type="EMBL" id="CAJ0578743.1"/>
    </source>
</evidence>
<comment type="caution">
    <text evidence="2">The sequence shown here is derived from an EMBL/GenBank/DDBJ whole genome shotgun (WGS) entry which is preliminary data.</text>
</comment>
<keyword evidence="1" id="KW-0472">Membrane</keyword>
<name>A0AA36D0F8_9BILA</name>
<dbReference type="Proteomes" id="UP001177023">
    <property type="component" value="Unassembled WGS sequence"/>
</dbReference>
<dbReference type="EMBL" id="CATQJA010002654">
    <property type="protein sequence ID" value="CAJ0578743.1"/>
    <property type="molecule type" value="Genomic_DNA"/>
</dbReference>
<organism evidence="2 3">
    <name type="scientific">Mesorhabditis spiculigera</name>
    <dbReference type="NCBI Taxonomy" id="96644"/>
    <lineage>
        <taxon>Eukaryota</taxon>
        <taxon>Metazoa</taxon>
        <taxon>Ecdysozoa</taxon>
        <taxon>Nematoda</taxon>
        <taxon>Chromadorea</taxon>
        <taxon>Rhabditida</taxon>
        <taxon>Rhabditina</taxon>
        <taxon>Rhabditomorpha</taxon>
        <taxon>Rhabditoidea</taxon>
        <taxon>Rhabditidae</taxon>
        <taxon>Mesorhabditinae</taxon>
        <taxon>Mesorhabditis</taxon>
    </lineage>
</organism>
<keyword evidence="3" id="KW-1185">Reference proteome</keyword>
<evidence type="ECO:0000256" key="1">
    <source>
        <dbReference type="SAM" id="Phobius"/>
    </source>
</evidence>